<comment type="subcellular location">
    <subcellularLocation>
        <location evidence="1">Cell outer membrane</location>
    </subcellularLocation>
</comment>
<name>A0A5J4S2P0_9ZZZZ</name>
<accession>A0A5J4S2P0</accession>
<organism evidence="7">
    <name type="scientific">termite gut metagenome</name>
    <dbReference type="NCBI Taxonomy" id="433724"/>
    <lineage>
        <taxon>unclassified sequences</taxon>
        <taxon>metagenomes</taxon>
        <taxon>organismal metagenomes</taxon>
    </lineage>
</organism>
<dbReference type="GO" id="GO:0009279">
    <property type="term" value="C:cell outer membrane"/>
    <property type="evidence" value="ECO:0007669"/>
    <property type="project" value="UniProtKB-SubCell"/>
</dbReference>
<dbReference type="InterPro" id="IPR011990">
    <property type="entry name" value="TPR-like_helical_dom_sf"/>
</dbReference>
<dbReference type="Pfam" id="PF14322">
    <property type="entry name" value="SusD-like_3"/>
    <property type="match status" value="1"/>
</dbReference>
<evidence type="ECO:0000256" key="4">
    <source>
        <dbReference type="ARBA" id="ARBA00023237"/>
    </source>
</evidence>
<feature type="domain" description="SusD-like N-terminal" evidence="6">
    <location>
        <begin position="33"/>
        <end position="157"/>
    </location>
</feature>
<dbReference type="InterPro" id="IPR012944">
    <property type="entry name" value="SusD_RagB_dom"/>
</dbReference>
<dbReference type="Pfam" id="PF07980">
    <property type="entry name" value="SusD_RagB"/>
    <property type="match status" value="1"/>
</dbReference>
<keyword evidence="2" id="KW-0732">Signal</keyword>
<keyword evidence="4" id="KW-0998">Cell outer membrane</keyword>
<evidence type="ECO:0000313" key="7">
    <source>
        <dbReference type="EMBL" id="KAA6340477.1"/>
    </source>
</evidence>
<dbReference type="Gene3D" id="1.25.40.390">
    <property type="match status" value="1"/>
</dbReference>
<dbReference type="SUPFAM" id="SSF48452">
    <property type="entry name" value="TPR-like"/>
    <property type="match status" value="1"/>
</dbReference>
<feature type="domain" description="RagB/SusD" evidence="5">
    <location>
        <begin position="207"/>
        <end position="458"/>
    </location>
</feature>
<evidence type="ECO:0000256" key="2">
    <source>
        <dbReference type="ARBA" id="ARBA00022729"/>
    </source>
</evidence>
<sequence>MDSFPVFFDNEYKGQEVICDYSQKLSITPANIANYTDAVWDGAYTGIARANTAIKYIPSTPDLSDSERNTLLAEAKFFRAFNYFYLVRYFGDVPLILEPYESLNDMYIPRIPTSELYTQIVKDLTEAIANLPAVAFCDNAHRIGKYTAETVLAHVYLQMSGYPLQANNYAAAAAAARDVVNSGKHRLIENGGTPETSAYNVIRTVDDNPEYIYNLEFLSPISTNNGRIQTSLPNIASTWSVYKYSITNNAYRPVKEYMNVYDKTKDLRAQQDQFFSYSVTYEKEGQTVTYEIPAEKSPAPHLWYEENAALNTGVCNKDFTIYRYAEVLLIAAEAIAQSEGVTAEAVKYVTDVRARAYTTTPRADIELSLSALSKEAFIQEVWIERMRELVFEFRIWDDICRTRLYPVTLDSNPGKATFENVIGALNPWGQIFQEKHLLWPISANEIQRNPSLIQNSGYE</sequence>
<evidence type="ECO:0000259" key="5">
    <source>
        <dbReference type="Pfam" id="PF07980"/>
    </source>
</evidence>
<evidence type="ECO:0000256" key="3">
    <source>
        <dbReference type="ARBA" id="ARBA00023136"/>
    </source>
</evidence>
<proteinExistence type="predicted"/>
<dbReference type="EMBL" id="SNRY01000458">
    <property type="protein sequence ID" value="KAA6340477.1"/>
    <property type="molecule type" value="Genomic_DNA"/>
</dbReference>
<dbReference type="InterPro" id="IPR033985">
    <property type="entry name" value="SusD-like_N"/>
</dbReference>
<comment type="caution">
    <text evidence="7">The sequence shown here is derived from an EMBL/GenBank/DDBJ whole genome shotgun (WGS) entry which is preliminary data.</text>
</comment>
<dbReference type="AlphaFoldDB" id="A0A5J4S2P0"/>
<keyword evidence="3" id="KW-0472">Membrane</keyword>
<evidence type="ECO:0000259" key="6">
    <source>
        <dbReference type="Pfam" id="PF14322"/>
    </source>
</evidence>
<evidence type="ECO:0000256" key="1">
    <source>
        <dbReference type="ARBA" id="ARBA00004442"/>
    </source>
</evidence>
<protein>
    <submittedName>
        <fullName evidence="7">RagB/SusD family nutrient uptake outer membrane protein</fullName>
    </submittedName>
</protein>
<reference evidence="7" key="1">
    <citation type="submission" date="2019-03" db="EMBL/GenBank/DDBJ databases">
        <title>Single cell metagenomics reveals metabolic interactions within the superorganism composed of flagellate Streblomastix strix and complex community of Bacteroidetes bacteria on its surface.</title>
        <authorList>
            <person name="Treitli S.C."/>
            <person name="Kolisko M."/>
            <person name="Husnik F."/>
            <person name="Keeling P."/>
            <person name="Hampl V."/>
        </authorList>
    </citation>
    <scope>NUCLEOTIDE SEQUENCE</scope>
    <source>
        <strain evidence="7">STM</strain>
    </source>
</reference>
<gene>
    <name evidence="7" type="ORF">EZS27_011671</name>
</gene>